<keyword evidence="7" id="KW-1185">Reference proteome</keyword>
<keyword evidence="5" id="KW-0540">Nuclease</keyword>
<dbReference type="AlphaFoldDB" id="A0A1Y2T2Q3"/>
<dbReference type="InterPro" id="IPR011856">
    <property type="entry name" value="tRNA_endonuc-like_dom_sf"/>
</dbReference>
<dbReference type="GO" id="GO:0003676">
    <property type="term" value="F:nucleic acid binding"/>
    <property type="evidence" value="ECO:0007669"/>
    <property type="project" value="InterPro"/>
</dbReference>
<dbReference type="NCBIfam" id="NF009154">
    <property type="entry name" value="PRK12497.3-3"/>
    <property type="match status" value="1"/>
</dbReference>
<evidence type="ECO:0000313" key="7">
    <source>
        <dbReference type="Proteomes" id="UP000243657"/>
    </source>
</evidence>
<comment type="similarity">
    <text evidence="1 2">Belongs to the UPF0102 family.</text>
</comment>
<accession>A0A1Y2T2Q3</accession>
<dbReference type="PANTHER" id="PTHR34039">
    <property type="entry name" value="UPF0102 PROTEIN YRAN"/>
    <property type="match status" value="1"/>
</dbReference>
<dbReference type="InterPro" id="IPR003509">
    <property type="entry name" value="UPF0102_YraN-like"/>
</dbReference>
<dbReference type="EMBL" id="NEKC01000004">
    <property type="protein sequence ID" value="OTA29680.1"/>
    <property type="molecule type" value="Genomic_DNA"/>
</dbReference>
<dbReference type="Proteomes" id="UP000243540">
    <property type="component" value="Unassembled WGS sequence"/>
</dbReference>
<comment type="caution">
    <text evidence="4">The sequence shown here is derived from an EMBL/GenBank/DDBJ whole genome shotgun (WGS) entry which is preliminary data.</text>
</comment>
<evidence type="ECO:0000313" key="4">
    <source>
        <dbReference type="EMBL" id="OTA29680.1"/>
    </source>
</evidence>
<keyword evidence="5" id="KW-0378">Hydrolase</keyword>
<keyword evidence="5" id="KW-0255">Endonuclease</keyword>
<dbReference type="HAMAP" id="MF_00048">
    <property type="entry name" value="UPF0102"/>
    <property type="match status" value="1"/>
</dbReference>
<evidence type="ECO:0000313" key="5">
    <source>
        <dbReference type="EMBL" id="OZG54210.1"/>
    </source>
</evidence>
<dbReference type="PANTHER" id="PTHR34039:SF1">
    <property type="entry name" value="UPF0102 PROTEIN YRAN"/>
    <property type="match status" value="1"/>
</dbReference>
<evidence type="ECO:0000256" key="1">
    <source>
        <dbReference type="ARBA" id="ARBA00006738"/>
    </source>
</evidence>
<dbReference type="GO" id="GO:0004519">
    <property type="term" value="F:endonuclease activity"/>
    <property type="evidence" value="ECO:0007669"/>
    <property type="project" value="UniProtKB-KW"/>
</dbReference>
<dbReference type="Gene3D" id="3.40.1350.10">
    <property type="match status" value="1"/>
</dbReference>
<reference evidence="4 6" key="2">
    <citation type="submission" date="2017-04" db="EMBL/GenBank/DDBJ databases">
        <title>Draft genome sequences of Alloscardovia macacae UMA81211 and UMA81212 isolated from the feces of a rhesus macaque (Macaca mulatta).</title>
        <authorList>
            <person name="Albert K."/>
            <person name="Sela D.A."/>
        </authorList>
    </citation>
    <scope>NUCLEOTIDE SEQUENCE [LARGE SCALE GENOMIC DNA]</scope>
    <source>
        <strain evidence="4 6">UMA81212</strain>
    </source>
</reference>
<name>A0A1Y2T2Q3_9BIFI</name>
<dbReference type="CDD" id="cd20736">
    <property type="entry name" value="PoNe_Nuclease"/>
    <property type="match status" value="1"/>
</dbReference>
<dbReference type="RefSeq" id="WP_211278331.1">
    <property type="nucleotide sequence ID" value="NZ_JBHLWS010000013.1"/>
</dbReference>
<organism evidence="4 6">
    <name type="scientific">Alloscardovia macacae</name>
    <dbReference type="NCBI Taxonomy" id="1160091"/>
    <lineage>
        <taxon>Bacteria</taxon>
        <taxon>Bacillati</taxon>
        <taxon>Actinomycetota</taxon>
        <taxon>Actinomycetes</taxon>
        <taxon>Bifidobacteriales</taxon>
        <taxon>Bifidobacteriaceae</taxon>
        <taxon>Alloscardovia</taxon>
    </lineage>
</organism>
<feature type="region of interest" description="Disordered" evidence="3">
    <location>
        <begin position="1"/>
        <end position="26"/>
    </location>
</feature>
<sequence>MTTTSTLLPPDSGDDSTRGRAPLRPSSTLGRFGENYACEYLTALGWSVLDRNWYCRFGEIDIVALCPETGEMKVPVLVFIEVKTRTSRAYGDPLDAITPTKCVHLRKAAVSWMAQHHAQTPRLVRFDAIGIIVTRGTVTELTHVRRIGS</sequence>
<dbReference type="Proteomes" id="UP000243657">
    <property type="component" value="Unassembled WGS sequence"/>
</dbReference>
<dbReference type="STRING" id="1160091.B9T39_02260"/>
<dbReference type="SUPFAM" id="SSF52980">
    <property type="entry name" value="Restriction endonuclease-like"/>
    <property type="match status" value="1"/>
</dbReference>
<reference evidence="5 7" key="1">
    <citation type="journal article" date="2017" name="BMC Genomics">
        <title>Comparative genomic and phylogenomic analyses of the Bifidobacteriaceae family.</title>
        <authorList>
            <person name="Lugli G.A."/>
            <person name="Milani C."/>
            <person name="Turroni F."/>
            <person name="Duranti S."/>
            <person name="Mancabelli L."/>
            <person name="Mangifesta M."/>
            <person name="Ferrario C."/>
            <person name="Modesto M."/>
            <person name="Mattarelli P."/>
            <person name="Jiri K."/>
            <person name="van Sinderen D."/>
            <person name="Ventura M."/>
        </authorList>
    </citation>
    <scope>NUCLEOTIDE SEQUENCE [LARGE SCALE GENOMIC DNA]</scope>
    <source>
        <strain evidence="5 7">DSM 24762</strain>
    </source>
</reference>
<proteinExistence type="inferred from homology"/>
<evidence type="ECO:0000313" key="6">
    <source>
        <dbReference type="Proteomes" id="UP000243540"/>
    </source>
</evidence>
<protein>
    <recommendedName>
        <fullName evidence="2">UPF0102 protein ALMA_0671</fullName>
    </recommendedName>
</protein>
<evidence type="ECO:0000256" key="3">
    <source>
        <dbReference type="SAM" id="MobiDB-lite"/>
    </source>
</evidence>
<evidence type="ECO:0000256" key="2">
    <source>
        <dbReference type="HAMAP-Rule" id="MF_00048"/>
    </source>
</evidence>
<dbReference type="Pfam" id="PF02021">
    <property type="entry name" value="UPF0102"/>
    <property type="match status" value="1"/>
</dbReference>
<dbReference type="EMBL" id="MWWT01000005">
    <property type="protein sequence ID" value="OZG54210.1"/>
    <property type="molecule type" value="Genomic_DNA"/>
</dbReference>
<dbReference type="InterPro" id="IPR011335">
    <property type="entry name" value="Restrct_endonuc-II-like"/>
</dbReference>
<gene>
    <name evidence="5" type="ORF">ALMA_0671</name>
    <name evidence="4" type="ORF">B9T39_02260</name>
</gene>